<protein>
    <submittedName>
        <fullName evidence="9">MFS transporter</fullName>
    </submittedName>
</protein>
<feature type="transmembrane region" description="Helical" evidence="7">
    <location>
        <begin position="57"/>
        <end position="80"/>
    </location>
</feature>
<dbReference type="Gene3D" id="1.20.1250.20">
    <property type="entry name" value="MFS general substrate transporter like domains"/>
    <property type="match status" value="1"/>
</dbReference>
<keyword evidence="4 7" id="KW-0812">Transmembrane</keyword>
<dbReference type="Proteomes" id="UP001164745">
    <property type="component" value="Chromosome"/>
</dbReference>
<comment type="subcellular location">
    <subcellularLocation>
        <location evidence="1">Cell membrane</location>
        <topology evidence="1">Multi-pass membrane protein</topology>
    </subcellularLocation>
</comment>
<evidence type="ECO:0000256" key="7">
    <source>
        <dbReference type="SAM" id="Phobius"/>
    </source>
</evidence>
<evidence type="ECO:0000313" key="10">
    <source>
        <dbReference type="Proteomes" id="UP001164745"/>
    </source>
</evidence>
<organism evidence="9 10">
    <name type="scientific">Caldicellulosiruptor naganoensis</name>
    <dbReference type="NCBI Taxonomy" id="29324"/>
    <lineage>
        <taxon>Bacteria</taxon>
        <taxon>Bacillati</taxon>
        <taxon>Bacillota</taxon>
        <taxon>Bacillota incertae sedis</taxon>
        <taxon>Caldicellulosiruptorales</taxon>
        <taxon>Caldicellulosiruptoraceae</taxon>
        <taxon>Caldicellulosiruptor</taxon>
    </lineage>
</organism>
<gene>
    <name evidence="9" type="ORF">OTJ99_000495</name>
</gene>
<feature type="domain" description="Major facilitator superfamily (MFS) profile" evidence="8">
    <location>
        <begin position="1"/>
        <end position="413"/>
    </location>
</feature>
<feature type="transmembrane region" description="Helical" evidence="7">
    <location>
        <begin position="144"/>
        <end position="167"/>
    </location>
</feature>
<keyword evidence="6 7" id="KW-0472">Membrane</keyword>
<dbReference type="PANTHER" id="PTHR23517">
    <property type="entry name" value="RESISTANCE PROTEIN MDTM, PUTATIVE-RELATED-RELATED"/>
    <property type="match status" value="1"/>
</dbReference>
<keyword evidence="5 7" id="KW-1133">Transmembrane helix</keyword>
<feature type="transmembrane region" description="Helical" evidence="7">
    <location>
        <begin position="87"/>
        <end position="105"/>
    </location>
</feature>
<dbReference type="PROSITE" id="PS50850">
    <property type="entry name" value="MFS"/>
    <property type="match status" value="1"/>
</dbReference>
<keyword evidence="10" id="KW-1185">Reference proteome</keyword>
<dbReference type="PANTHER" id="PTHR23517:SF3">
    <property type="entry name" value="INTEGRAL MEMBRANE TRANSPORT PROTEIN"/>
    <property type="match status" value="1"/>
</dbReference>
<feature type="transmembrane region" description="Helical" evidence="7">
    <location>
        <begin position="111"/>
        <end position="132"/>
    </location>
</feature>
<feature type="transmembrane region" description="Helical" evidence="7">
    <location>
        <begin position="179"/>
        <end position="197"/>
    </location>
</feature>
<sequence>MIKIKAQIEQMFAAFKEINPNARKILLFEPLFAIPYSMFIIYSSIYMTRMGVKDYQIGLLSTILNLMMLVTSPFAGLLVNRFGRKKVLLIGDFISWCLYSYIFFVAKNFEWFLIATLFNGLMRIPELAWRLLLMEDATENERVAIYSVTVFVWNVGSLFAPLMGLLVAKFGLIVATKSVVLIFGILVNVLIVVRHLVTEESSVGQKLVEENNNSDNHKFSEWLDSAKYMLKNKDLLLIVLVVIFGNIALIFRDTYKNIYLSEGLKYPDDIISVFPTLWSVVTVVFIVFFMPKLKDKNHDKMLFWGMLLVTISNTLILIAKPGIFGFLLMIVSTILASIGATIYYSFADAILANSVDDQRRAHVFSISMFLMSLFSMPIGAIAGQCYSFSKLLPFGLAAFFTLLCTILMYKKVRRTEGFSLKES</sequence>
<feature type="transmembrane region" description="Helical" evidence="7">
    <location>
        <begin position="25"/>
        <end position="45"/>
    </location>
</feature>
<evidence type="ECO:0000256" key="6">
    <source>
        <dbReference type="ARBA" id="ARBA00023136"/>
    </source>
</evidence>
<dbReference type="InterPro" id="IPR036259">
    <property type="entry name" value="MFS_trans_sf"/>
</dbReference>
<evidence type="ECO:0000256" key="1">
    <source>
        <dbReference type="ARBA" id="ARBA00004651"/>
    </source>
</evidence>
<dbReference type="EMBL" id="CP113864">
    <property type="protein sequence ID" value="WAM32005.1"/>
    <property type="molecule type" value="Genomic_DNA"/>
</dbReference>
<evidence type="ECO:0000256" key="5">
    <source>
        <dbReference type="ARBA" id="ARBA00022989"/>
    </source>
</evidence>
<feature type="transmembrane region" description="Helical" evidence="7">
    <location>
        <begin position="363"/>
        <end position="382"/>
    </location>
</feature>
<feature type="transmembrane region" description="Helical" evidence="7">
    <location>
        <begin position="235"/>
        <end position="251"/>
    </location>
</feature>
<feature type="transmembrane region" description="Helical" evidence="7">
    <location>
        <begin position="301"/>
        <end position="319"/>
    </location>
</feature>
<dbReference type="InterPro" id="IPR020846">
    <property type="entry name" value="MFS_dom"/>
</dbReference>
<feature type="transmembrane region" description="Helical" evidence="7">
    <location>
        <begin position="388"/>
        <end position="409"/>
    </location>
</feature>
<name>A0ABY7BGQ4_9FIRM</name>
<evidence type="ECO:0000256" key="2">
    <source>
        <dbReference type="ARBA" id="ARBA00022448"/>
    </source>
</evidence>
<keyword evidence="2" id="KW-0813">Transport</keyword>
<dbReference type="Pfam" id="PF07690">
    <property type="entry name" value="MFS_1"/>
    <property type="match status" value="1"/>
</dbReference>
<keyword evidence="3" id="KW-1003">Cell membrane</keyword>
<evidence type="ECO:0000256" key="4">
    <source>
        <dbReference type="ARBA" id="ARBA00022692"/>
    </source>
</evidence>
<proteinExistence type="predicted"/>
<dbReference type="InterPro" id="IPR050171">
    <property type="entry name" value="MFS_Transporters"/>
</dbReference>
<accession>A0ABY7BGQ4</accession>
<evidence type="ECO:0000256" key="3">
    <source>
        <dbReference type="ARBA" id="ARBA00022475"/>
    </source>
</evidence>
<dbReference type="RefSeq" id="WP_045165371.1">
    <property type="nucleotide sequence ID" value="NZ_CP113864.1"/>
</dbReference>
<dbReference type="InterPro" id="IPR011701">
    <property type="entry name" value="MFS"/>
</dbReference>
<evidence type="ECO:0000313" key="9">
    <source>
        <dbReference type="EMBL" id="WAM32005.1"/>
    </source>
</evidence>
<feature type="transmembrane region" description="Helical" evidence="7">
    <location>
        <begin position="325"/>
        <end position="351"/>
    </location>
</feature>
<feature type="transmembrane region" description="Helical" evidence="7">
    <location>
        <begin position="271"/>
        <end position="289"/>
    </location>
</feature>
<dbReference type="SUPFAM" id="SSF103473">
    <property type="entry name" value="MFS general substrate transporter"/>
    <property type="match status" value="1"/>
</dbReference>
<evidence type="ECO:0000259" key="8">
    <source>
        <dbReference type="PROSITE" id="PS50850"/>
    </source>
</evidence>
<reference evidence="9" key="1">
    <citation type="submission" date="2022-12" db="EMBL/GenBank/DDBJ databases">
        <authorList>
            <person name="Bing R.G."/>
            <person name="Willard D.J."/>
            <person name="Manesh M.J.H."/>
            <person name="Laemthong T."/>
            <person name="Crosby J.R."/>
            <person name="Kelly R.M."/>
        </authorList>
    </citation>
    <scope>NUCLEOTIDE SEQUENCE</scope>
    <source>
        <strain evidence="9">DSM 8991</strain>
    </source>
</reference>